<evidence type="ECO:0000313" key="4">
    <source>
        <dbReference type="Proteomes" id="UP000759131"/>
    </source>
</evidence>
<dbReference type="AlphaFoldDB" id="A0A7R9Q8R8"/>
<keyword evidence="4" id="KW-1185">Reference proteome</keyword>
<dbReference type="InterPro" id="IPR050577">
    <property type="entry name" value="MAPR/NEUFC/NENF-like"/>
</dbReference>
<dbReference type="InterPro" id="IPR001199">
    <property type="entry name" value="Cyt_B5-like_heme/steroid-bd"/>
</dbReference>
<dbReference type="OrthoDB" id="10257697at2759"/>
<dbReference type="EMBL" id="OC870810">
    <property type="protein sequence ID" value="CAD7635196.1"/>
    <property type="molecule type" value="Genomic_DNA"/>
</dbReference>
<dbReference type="InterPro" id="IPR036400">
    <property type="entry name" value="Cyt_B5-like_heme/steroid_sf"/>
</dbReference>
<evidence type="ECO:0000313" key="3">
    <source>
        <dbReference type="EMBL" id="CAD7635196.1"/>
    </source>
</evidence>
<dbReference type="SUPFAM" id="SSF55856">
    <property type="entry name" value="Cytochrome b5-like heme/steroid binding domain"/>
    <property type="match status" value="1"/>
</dbReference>
<gene>
    <name evidence="3" type="ORF">OSB1V03_LOCUS15587</name>
</gene>
<dbReference type="Gene3D" id="3.10.120.10">
    <property type="entry name" value="Cytochrome b5-like heme/steroid binding domain"/>
    <property type="match status" value="1"/>
</dbReference>
<proteinExistence type="inferred from homology"/>
<dbReference type="GO" id="GO:0016020">
    <property type="term" value="C:membrane"/>
    <property type="evidence" value="ECO:0007669"/>
    <property type="project" value="TreeGrafter"/>
</dbReference>
<dbReference type="SMART" id="SM01117">
    <property type="entry name" value="Cyt-b5"/>
    <property type="match status" value="1"/>
</dbReference>
<reference evidence="3" key="1">
    <citation type="submission" date="2020-11" db="EMBL/GenBank/DDBJ databases">
        <authorList>
            <person name="Tran Van P."/>
        </authorList>
    </citation>
    <scope>NUCLEOTIDE SEQUENCE</scope>
</reference>
<dbReference type="Proteomes" id="UP000759131">
    <property type="component" value="Unassembled WGS sequence"/>
</dbReference>
<dbReference type="Pfam" id="PF00173">
    <property type="entry name" value="Cyt-b5"/>
    <property type="match status" value="1"/>
</dbReference>
<dbReference type="EMBL" id="CAJPIZ010016235">
    <property type="protein sequence ID" value="CAG2115626.1"/>
    <property type="molecule type" value="Genomic_DNA"/>
</dbReference>
<feature type="domain" description="Cytochrome b5 heme-binding" evidence="2">
    <location>
        <begin position="1"/>
        <end position="97"/>
    </location>
</feature>
<evidence type="ECO:0000256" key="1">
    <source>
        <dbReference type="ARBA" id="ARBA00038357"/>
    </source>
</evidence>
<dbReference type="PANTHER" id="PTHR10281">
    <property type="entry name" value="MEMBRANE-ASSOCIATED PROGESTERONE RECEPTOR COMPONENT-RELATED"/>
    <property type="match status" value="1"/>
</dbReference>
<organism evidence="3">
    <name type="scientific">Medioppia subpectinata</name>
    <dbReference type="NCBI Taxonomy" id="1979941"/>
    <lineage>
        <taxon>Eukaryota</taxon>
        <taxon>Metazoa</taxon>
        <taxon>Ecdysozoa</taxon>
        <taxon>Arthropoda</taxon>
        <taxon>Chelicerata</taxon>
        <taxon>Arachnida</taxon>
        <taxon>Acari</taxon>
        <taxon>Acariformes</taxon>
        <taxon>Sarcoptiformes</taxon>
        <taxon>Oribatida</taxon>
        <taxon>Brachypylina</taxon>
        <taxon>Oppioidea</taxon>
        <taxon>Oppiidae</taxon>
        <taxon>Medioppia</taxon>
    </lineage>
</organism>
<name>A0A7R9Q8R8_9ACAR</name>
<accession>A0A7R9Q8R8</accession>
<evidence type="ECO:0000259" key="2">
    <source>
        <dbReference type="SMART" id="SM01117"/>
    </source>
</evidence>
<dbReference type="GO" id="GO:0012505">
    <property type="term" value="C:endomembrane system"/>
    <property type="evidence" value="ECO:0007669"/>
    <property type="project" value="TreeGrafter"/>
</dbReference>
<comment type="similarity">
    <text evidence="1">Belongs to the cytochrome b5 family. MAPR subfamily.</text>
</comment>
<sequence length="236" mass="26699">MTRSELSRFDGSSDSLGLYLAFLGVIYDVSSGAQHYKPGGSYSFFAGKDATKAFITGEFTETGLTDDLSEVDVESFDGIQTWSDLYEKDYRRVGKVVGTYYDSNGCETQALQWVRQQMQRNDALKEEQNDELKVFPFCNSEWSGQTNSGRVWCSRTSGGQQRDWIGVPRQLFIAEKKQYRCACVRDTGSPTRPAIVYEDDDSHMETGPQDVGDLNHPRLKEYEGCDPKSFECKIKD</sequence>
<protein>
    <recommendedName>
        <fullName evidence="2">Cytochrome b5 heme-binding domain-containing protein</fullName>
    </recommendedName>
</protein>
<dbReference type="PANTHER" id="PTHR10281:SF4">
    <property type="entry name" value="NEUFERRICIN"/>
    <property type="match status" value="1"/>
</dbReference>